<keyword evidence="3" id="KW-1185">Reference proteome</keyword>
<accession>A0A1X7LSJ1</accession>
<evidence type="ECO:0000313" key="2">
    <source>
        <dbReference type="EMBL" id="SMG56620.1"/>
    </source>
</evidence>
<dbReference type="STRING" id="1852522.SAMN06295960_4176"/>
<evidence type="ECO:0008006" key="4">
    <source>
        <dbReference type="Google" id="ProtNLM"/>
    </source>
</evidence>
<evidence type="ECO:0000313" key="3">
    <source>
        <dbReference type="Proteomes" id="UP000193834"/>
    </source>
</evidence>
<feature type="transmembrane region" description="Helical" evidence="1">
    <location>
        <begin position="12"/>
        <end position="32"/>
    </location>
</feature>
<sequence>MLKDERGFALPMVLIFATALTLLGITLLGVSLNQATRTMQQEKREQAFYIAKSGADAVASHIIERFNPITLDSASITDLNDNYLKDIPFGAGSFSATLTKDSSTDEVKILSVGEVDGVHNQTALTLAMDAPAETMTHAILSGNNINTNASIVINNGGNVAAKNNINDIPAIHFSGGGKKEPSSSVEFPSPLPSPDVSAWPVLGFSSGMTINKSGRYDSIEVAGSQSFNIVVPDHREMHIVFKNVVGEKVGELIKGELEIKVSGPGNGIVHIYMDELDLTNFLIKNSTEKKIILHVKSSLNLRGSSTLQGVLIFAPSVNYSKVKGSLIIQKGAMVIGDITELTGSITINYDPDFANLIKATRRYVRHHWSGT</sequence>
<dbReference type="OrthoDB" id="2588291at2"/>
<dbReference type="AlphaFoldDB" id="A0A1X7LSJ1"/>
<keyword evidence="1" id="KW-1133">Transmembrane helix</keyword>
<keyword evidence="1" id="KW-0812">Transmembrane</keyword>
<dbReference type="RefSeq" id="WP_085497624.1">
    <property type="nucleotide sequence ID" value="NZ_FXAZ01000007.1"/>
</dbReference>
<name>A0A1X7LSJ1_9BACL</name>
<dbReference type="EMBL" id="FXAZ01000007">
    <property type="protein sequence ID" value="SMG56620.1"/>
    <property type="molecule type" value="Genomic_DNA"/>
</dbReference>
<keyword evidence="1" id="KW-0472">Membrane</keyword>
<dbReference type="Proteomes" id="UP000193834">
    <property type="component" value="Unassembled WGS sequence"/>
</dbReference>
<organism evidence="2 3">
    <name type="scientific">Paenibacillus aquistagni</name>
    <dbReference type="NCBI Taxonomy" id="1852522"/>
    <lineage>
        <taxon>Bacteria</taxon>
        <taxon>Bacillati</taxon>
        <taxon>Bacillota</taxon>
        <taxon>Bacilli</taxon>
        <taxon>Bacillales</taxon>
        <taxon>Paenibacillaceae</taxon>
        <taxon>Paenibacillus</taxon>
    </lineage>
</organism>
<gene>
    <name evidence="2" type="ORF">SAMN06295960_4176</name>
</gene>
<proteinExistence type="predicted"/>
<reference evidence="2" key="1">
    <citation type="submission" date="2017-04" db="EMBL/GenBank/DDBJ databases">
        <authorList>
            <person name="Afonso C.L."/>
            <person name="Miller P.J."/>
            <person name="Scott M.A."/>
            <person name="Spackman E."/>
            <person name="Goraichik I."/>
            <person name="Dimitrov K.M."/>
            <person name="Suarez D.L."/>
            <person name="Swayne D.E."/>
        </authorList>
    </citation>
    <scope>NUCLEOTIDE SEQUENCE [LARGE SCALE GENOMIC DNA]</scope>
    <source>
        <strain evidence="2">11</strain>
    </source>
</reference>
<evidence type="ECO:0000256" key="1">
    <source>
        <dbReference type="SAM" id="Phobius"/>
    </source>
</evidence>
<protein>
    <recommendedName>
        <fullName evidence="4">PilX N-terminal</fullName>
    </recommendedName>
</protein>